<keyword evidence="2" id="KW-1185">Reference proteome</keyword>
<organism evidence="1 2">
    <name type="scientific">Hypoxylon rubiginosum</name>
    <dbReference type="NCBI Taxonomy" id="110542"/>
    <lineage>
        <taxon>Eukaryota</taxon>
        <taxon>Fungi</taxon>
        <taxon>Dikarya</taxon>
        <taxon>Ascomycota</taxon>
        <taxon>Pezizomycotina</taxon>
        <taxon>Sordariomycetes</taxon>
        <taxon>Xylariomycetidae</taxon>
        <taxon>Xylariales</taxon>
        <taxon>Hypoxylaceae</taxon>
        <taxon>Hypoxylon</taxon>
    </lineage>
</organism>
<evidence type="ECO:0000313" key="2">
    <source>
        <dbReference type="Proteomes" id="UP001497700"/>
    </source>
</evidence>
<name>A0ACB9ZGG9_9PEZI</name>
<reference evidence="1 2" key="1">
    <citation type="journal article" date="2022" name="New Phytol.">
        <title>Ecological generalism drives hyperdiversity of secondary metabolite gene clusters in xylarialean endophytes.</title>
        <authorList>
            <person name="Franco M.E.E."/>
            <person name="Wisecaver J.H."/>
            <person name="Arnold A.E."/>
            <person name="Ju Y.M."/>
            <person name="Slot J.C."/>
            <person name="Ahrendt S."/>
            <person name="Moore L.P."/>
            <person name="Eastman K.E."/>
            <person name="Scott K."/>
            <person name="Konkel Z."/>
            <person name="Mondo S.J."/>
            <person name="Kuo A."/>
            <person name="Hayes R.D."/>
            <person name="Haridas S."/>
            <person name="Andreopoulos B."/>
            <person name="Riley R."/>
            <person name="LaButti K."/>
            <person name="Pangilinan J."/>
            <person name="Lipzen A."/>
            <person name="Amirebrahimi M."/>
            <person name="Yan J."/>
            <person name="Adam C."/>
            <person name="Keymanesh K."/>
            <person name="Ng V."/>
            <person name="Louie K."/>
            <person name="Northen T."/>
            <person name="Drula E."/>
            <person name="Henrissat B."/>
            <person name="Hsieh H.M."/>
            <person name="Youens-Clark K."/>
            <person name="Lutzoni F."/>
            <person name="Miadlikowska J."/>
            <person name="Eastwood D.C."/>
            <person name="Hamelin R.C."/>
            <person name="Grigoriev I.V."/>
            <person name="U'Ren J.M."/>
        </authorList>
    </citation>
    <scope>NUCLEOTIDE SEQUENCE [LARGE SCALE GENOMIC DNA]</scope>
    <source>
        <strain evidence="1 2">CBS 119005</strain>
    </source>
</reference>
<dbReference type="Proteomes" id="UP001497700">
    <property type="component" value="Unassembled WGS sequence"/>
</dbReference>
<evidence type="ECO:0000313" key="1">
    <source>
        <dbReference type="EMBL" id="KAI4870058.1"/>
    </source>
</evidence>
<sequence length="643" mass="74275">MLVDSLARHLRPKRGGSSSSSTRQDIEDDEDIEEDEDFEEVKEPFRAPAYPYRALGETEVRLLRIIPGTDTIECILHQMPLAEVRHFYALSYVWGDTRHQKTIILEGKPFHITSNLHEALHQFRQRPHDIGHPNDYFWVDAVCINQDDIEEKSCQIPRMMDIYHAGHVVVWLGHVKELPAKSFFKKFMQRASSTPPKISRDEAIKILFKKADSMWMDWDPVDEDDNVVIHSELGQDFEVIIQAAVNILNRPWFNRVWTIQEASSLDTYPRVYVGRHSVYLKKFIALWKMLALEHRPLFLSSGSARMVSLDRIDQLYRSALFDGEDNPDKTDTAEVLLKLLKIAGKKECTDPRDQIYGLLGLLKDLAGEELPEELVPDYHLPYQEVYWRCAALLFGSVGDLRLLDCGRNEIDGDVPSWIPDFRHLSHMPVVRREESVRVSSDRRVLHVRGCVLGTFRDFIDGCASSHIWPKLKAIPIALPIRLREFEEYILEPSASIRGMTIEEAFDDMMRGLTRLIPAQGRETFYQVHRRLSNSFGGKRSWYHKRKRTTNIRLKEEAIADQLSSPFLLLADGSILQVKREDTEVRPCDLVCIFKGAPELSLVRASGESYTFLSQCEVKSGPLKGEKFEDDFWDDRDMEDFELV</sequence>
<accession>A0ACB9ZGG9</accession>
<dbReference type="EMBL" id="MU393426">
    <property type="protein sequence ID" value="KAI4870058.1"/>
    <property type="molecule type" value="Genomic_DNA"/>
</dbReference>
<comment type="caution">
    <text evidence="1">The sequence shown here is derived from an EMBL/GenBank/DDBJ whole genome shotgun (WGS) entry which is preliminary data.</text>
</comment>
<protein>
    <submittedName>
        <fullName evidence="1">Uncharacterized protein</fullName>
    </submittedName>
</protein>
<proteinExistence type="predicted"/>
<gene>
    <name evidence="1" type="ORF">F4820DRAFT_404972</name>
</gene>